<dbReference type="InterPro" id="IPR010730">
    <property type="entry name" value="HET"/>
</dbReference>
<evidence type="ECO:0000313" key="2">
    <source>
        <dbReference type="EMBL" id="KAG9186310.1"/>
    </source>
</evidence>
<gene>
    <name evidence="2" type="ORF">G6011_02866</name>
</gene>
<proteinExistence type="predicted"/>
<dbReference type="AlphaFoldDB" id="A0AAD4FAF8"/>
<dbReference type="Proteomes" id="UP001199106">
    <property type="component" value="Unassembled WGS sequence"/>
</dbReference>
<name>A0AAD4FAF8_9PLEO</name>
<comment type="caution">
    <text evidence="2">The sequence shown here is derived from an EMBL/GenBank/DDBJ whole genome shotgun (WGS) entry which is preliminary data.</text>
</comment>
<dbReference type="PANTHER" id="PTHR10622">
    <property type="entry name" value="HET DOMAIN-CONTAINING PROTEIN"/>
    <property type="match status" value="1"/>
</dbReference>
<reference evidence="2" key="1">
    <citation type="submission" date="2021-07" db="EMBL/GenBank/DDBJ databases">
        <title>Genome Resource of American Ginseng Black Spot Pathogen Alternaria panax.</title>
        <authorList>
            <person name="Qiu C."/>
            <person name="Wang W."/>
            <person name="Liu Z."/>
        </authorList>
    </citation>
    <scope>NUCLEOTIDE SEQUENCE</scope>
    <source>
        <strain evidence="2">BNCC115425</strain>
    </source>
</reference>
<dbReference type="Pfam" id="PF06985">
    <property type="entry name" value="HET"/>
    <property type="match status" value="1"/>
</dbReference>
<feature type="domain" description="Heterokaryon incompatibility" evidence="1">
    <location>
        <begin position="26"/>
        <end position="115"/>
    </location>
</feature>
<evidence type="ECO:0000259" key="1">
    <source>
        <dbReference type="Pfam" id="PF06985"/>
    </source>
</evidence>
<evidence type="ECO:0000313" key="3">
    <source>
        <dbReference type="Proteomes" id="UP001199106"/>
    </source>
</evidence>
<sequence>MRLLQRLSGSNDFTLVERFGKDIPPYAILSHTWGPDADEVTFSGLQNEQAMNNPGYNKLLFCSEQAAKDNLEYFWVDTCCIDKGSSTELTEAINSMFKWYQQSERCYALLSDVTIDGSAEDLTQQEWTRIFQGSRWFQRGWTLQELIAPKVVEFFFKRWETTRRQGDTAAGSP</sequence>
<accession>A0AAD4FAF8</accession>
<keyword evidence="3" id="KW-1185">Reference proteome</keyword>
<dbReference type="EMBL" id="JAANER010000009">
    <property type="protein sequence ID" value="KAG9186310.1"/>
    <property type="molecule type" value="Genomic_DNA"/>
</dbReference>
<organism evidence="2 3">
    <name type="scientific">Alternaria panax</name>
    <dbReference type="NCBI Taxonomy" id="48097"/>
    <lineage>
        <taxon>Eukaryota</taxon>
        <taxon>Fungi</taxon>
        <taxon>Dikarya</taxon>
        <taxon>Ascomycota</taxon>
        <taxon>Pezizomycotina</taxon>
        <taxon>Dothideomycetes</taxon>
        <taxon>Pleosporomycetidae</taxon>
        <taxon>Pleosporales</taxon>
        <taxon>Pleosporineae</taxon>
        <taxon>Pleosporaceae</taxon>
        <taxon>Alternaria</taxon>
        <taxon>Alternaria sect. Panax</taxon>
    </lineage>
</organism>
<protein>
    <recommendedName>
        <fullName evidence="1">Heterokaryon incompatibility domain-containing protein</fullName>
    </recommendedName>
</protein>
<dbReference type="PANTHER" id="PTHR10622:SF11">
    <property type="entry name" value="HET-DOMAIN-CONTAINING PROTEIN"/>
    <property type="match status" value="1"/>
</dbReference>